<sequence length="265" mass="29201">MYTTQNASQTYTVQSGDTLFIIAEKVYQDGNLWSLIYEANRGIIGNDPSQIQLGMVLVIPEPNQSGNPGTSKGNFQDMLEALGAFESGLPSGNPNQYTVENSLGFIGKYQFGEALLIDLGYYKADVFYGQPGVDKNYWRGTWTGKKGIDSKAKFQNSPDVQEFAIREAFALNWNRINDTLKGQGKSINEYLGQQKTFDDNGVSKTITITLSGILAGAHLRGPYGLADLLLKNEVSHDEFGTSILRYINEYGGYQVTPEDFLNPGS</sequence>
<dbReference type="EMBL" id="JTCM02000050">
    <property type="protein sequence ID" value="NEU74824.1"/>
    <property type="molecule type" value="Genomic_DNA"/>
</dbReference>
<proteinExistence type="predicted"/>
<dbReference type="CDD" id="cd00118">
    <property type="entry name" value="LysM"/>
    <property type="match status" value="1"/>
</dbReference>
<dbReference type="AlphaFoldDB" id="A0A846HDS0"/>
<dbReference type="PROSITE" id="PS51782">
    <property type="entry name" value="LYSM"/>
    <property type="match status" value="1"/>
</dbReference>
<dbReference type="InterPro" id="IPR052196">
    <property type="entry name" value="Bact_Kbp"/>
</dbReference>
<evidence type="ECO:0000313" key="3">
    <source>
        <dbReference type="Proteomes" id="UP000031549"/>
    </source>
</evidence>
<accession>A0A846HDS0</accession>
<dbReference type="Pfam" id="PF01476">
    <property type="entry name" value="LysM"/>
    <property type="match status" value="1"/>
</dbReference>
<keyword evidence="3" id="KW-1185">Reference proteome</keyword>
<dbReference type="RefSeq" id="WP_163519039.1">
    <property type="nucleotide sequence ID" value="NZ_JTCM02000050.1"/>
</dbReference>
<reference evidence="2 3" key="1">
    <citation type="journal article" date="2015" name="Genome Announc.">
        <title>Draft Genome Sequence of Cyanobacterium Hassallia byssoidea Strain VB512170, Isolated from Monuments in India.</title>
        <authorList>
            <person name="Singh D."/>
            <person name="Chandrababunaidu M.M."/>
            <person name="Panda A."/>
            <person name="Sen D."/>
            <person name="Bhattacharyya S."/>
            <person name="Adhikary S.P."/>
            <person name="Tripathy S."/>
        </authorList>
    </citation>
    <scope>NUCLEOTIDE SEQUENCE [LARGE SCALE GENOMIC DNA]</scope>
    <source>
        <strain evidence="2 3">VB512170</strain>
    </source>
</reference>
<dbReference type="PANTHER" id="PTHR34700">
    <property type="entry name" value="POTASSIUM BINDING PROTEIN KBP"/>
    <property type="match status" value="1"/>
</dbReference>
<dbReference type="InterPro" id="IPR018392">
    <property type="entry name" value="LysM"/>
</dbReference>
<evidence type="ECO:0000259" key="1">
    <source>
        <dbReference type="PROSITE" id="PS51782"/>
    </source>
</evidence>
<dbReference type="Proteomes" id="UP000031549">
    <property type="component" value="Unassembled WGS sequence"/>
</dbReference>
<dbReference type="SUPFAM" id="SSF54106">
    <property type="entry name" value="LysM domain"/>
    <property type="match status" value="1"/>
</dbReference>
<dbReference type="PANTHER" id="PTHR34700:SF4">
    <property type="entry name" value="PHAGE-LIKE ELEMENT PBSX PROTEIN XKDP"/>
    <property type="match status" value="1"/>
</dbReference>
<protein>
    <submittedName>
        <fullName evidence="2">LysM peptidoglycan-binding domain-containing protein</fullName>
    </submittedName>
</protein>
<gene>
    <name evidence="2" type="ORF">PI95_020270</name>
</gene>
<comment type="caution">
    <text evidence="2">The sequence shown here is derived from an EMBL/GenBank/DDBJ whole genome shotgun (WGS) entry which is preliminary data.</text>
</comment>
<dbReference type="Gene3D" id="3.10.350.10">
    <property type="entry name" value="LysM domain"/>
    <property type="match status" value="1"/>
</dbReference>
<dbReference type="InterPro" id="IPR036779">
    <property type="entry name" value="LysM_dom_sf"/>
</dbReference>
<name>A0A846HDS0_9CYAN</name>
<feature type="domain" description="LysM" evidence="1">
    <location>
        <begin position="9"/>
        <end position="59"/>
    </location>
</feature>
<organism evidence="2 3">
    <name type="scientific">Hassallia byssoidea VB512170</name>
    <dbReference type="NCBI Taxonomy" id="1304833"/>
    <lineage>
        <taxon>Bacteria</taxon>
        <taxon>Bacillati</taxon>
        <taxon>Cyanobacteriota</taxon>
        <taxon>Cyanophyceae</taxon>
        <taxon>Nostocales</taxon>
        <taxon>Tolypothrichaceae</taxon>
        <taxon>Hassallia</taxon>
    </lineage>
</organism>
<dbReference type="SMART" id="SM00257">
    <property type="entry name" value="LysM"/>
    <property type="match status" value="1"/>
</dbReference>
<evidence type="ECO:0000313" key="2">
    <source>
        <dbReference type="EMBL" id="NEU74824.1"/>
    </source>
</evidence>